<reference evidence="2 3" key="1">
    <citation type="journal article" date="2023" name="J. Hered.">
        <title>Chromosome-level genome of the wood stork (Mycteria americana) provides insight into avian chromosome evolution.</title>
        <authorList>
            <person name="Flamio R. Jr."/>
            <person name="Ramstad K.M."/>
        </authorList>
    </citation>
    <scope>NUCLEOTIDE SEQUENCE [LARGE SCALE GENOMIC DNA]</scope>
    <source>
        <strain evidence="2">JAX WOST 10</strain>
    </source>
</reference>
<gene>
    <name evidence="2" type="ORF">QYF61_019884</name>
</gene>
<feature type="region of interest" description="Disordered" evidence="1">
    <location>
        <begin position="244"/>
        <end position="269"/>
    </location>
</feature>
<dbReference type="Proteomes" id="UP001333110">
    <property type="component" value="Unassembled WGS sequence"/>
</dbReference>
<evidence type="ECO:0000313" key="3">
    <source>
        <dbReference type="Proteomes" id="UP001333110"/>
    </source>
</evidence>
<feature type="compositionally biased region" description="Basic residues" evidence="1">
    <location>
        <begin position="245"/>
        <end position="257"/>
    </location>
</feature>
<evidence type="ECO:0000313" key="2">
    <source>
        <dbReference type="EMBL" id="KAK4831872.1"/>
    </source>
</evidence>
<organism evidence="2 3">
    <name type="scientific">Mycteria americana</name>
    <name type="common">Wood stork</name>
    <dbReference type="NCBI Taxonomy" id="33587"/>
    <lineage>
        <taxon>Eukaryota</taxon>
        <taxon>Metazoa</taxon>
        <taxon>Chordata</taxon>
        <taxon>Craniata</taxon>
        <taxon>Vertebrata</taxon>
        <taxon>Euteleostomi</taxon>
        <taxon>Archelosauria</taxon>
        <taxon>Archosauria</taxon>
        <taxon>Dinosauria</taxon>
        <taxon>Saurischia</taxon>
        <taxon>Theropoda</taxon>
        <taxon>Coelurosauria</taxon>
        <taxon>Aves</taxon>
        <taxon>Neognathae</taxon>
        <taxon>Neoaves</taxon>
        <taxon>Aequornithes</taxon>
        <taxon>Ciconiiformes</taxon>
        <taxon>Ciconiidae</taxon>
        <taxon>Mycteria</taxon>
    </lineage>
</organism>
<sequence>MICSISFPGTEHSRAQKEVIVLDFRFLYKLQELRVSDDLTSYLPLVRGDPNYRIMDRLERDSISKAKKELQLRLSPWFPQQGLKESPPEKPALLTIAQTESKFRLRVPDAETNPRRDEVGTHVMENSSSCCNECEQRSERKVFSTSPFFSIKVVMKQGETQITATCWGLAHAYQALFNTIQYPQGEEKVSGSDDKVTGTAVTPAPATGTVATPTLVTDTMVTPIPVTGTAAELGNQPMLVSVTPIHKKKSWKQKSAHLGRDGEKAGPSQ</sequence>
<comment type="caution">
    <text evidence="2">The sequence shown here is derived from an EMBL/GenBank/DDBJ whole genome shotgun (WGS) entry which is preliminary data.</text>
</comment>
<keyword evidence="3" id="KW-1185">Reference proteome</keyword>
<protein>
    <submittedName>
        <fullName evidence="2">Uncharacterized protein</fullName>
    </submittedName>
</protein>
<feature type="compositionally biased region" description="Basic and acidic residues" evidence="1">
    <location>
        <begin position="258"/>
        <end position="269"/>
    </location>
</feature>
<dbReference type="EMBL" id="JAUNZN010000001">
    <property type="protein sequence ID" value="KAK4831872.1"/>
    <property type="molecule type" value="Genomic_DNA"/>
</dbReference>
<proteinExistence type="predicted"/>
<accession>A0AAN7S9H7</accession>
<dbReference type="AlphaFoldDB" id="A0AAN7S9H7"/>
<name>A0AAN7S9H7_MYCAM</name>
<evidence type="ECO:0000256" key="1">
    <source>
        <dbReference type="SAM" id="MobiDB-lite"/>
    </source>
</evidence>